<feature type="transmembrane region" description="Helical" evidence="12">
    <location>
        <begin position="341"/>
        <end position="365"/>
    </location>
</feature>
<dbReference type="Gene3D" id="3.40.50.80">
    <property type="entry name" value="Nucleotide-binding domain of ferredoxin-NADP reductase (FNR) module"/>
    <property type="match status" value="1"/>
</dbReference>
<feature type="transmembrane region" description="Helical" evidence="12">
    <location>
        <begin position="407"/>
        <end position="430"/>
    </location>
</feature>
<dbReference type="GO" id="GO:0000293">
    <property type="term" value="F:ferric-chelate reductase activity"/>
    <property type="evidence" value="ECO:0007669"/>
    <property type="project" value="UniProtKB-ARBA"/>
</dbReference>
<reference evidence="15 16" key="2">
    <citation type="submission" date="2021-10" db="EMBL/GenBank/DDBJ databases">
        <authorList>
            <person name="Piombo E."/>
        </authorList>
    </citation>
    <scope>NUCLEOTIDE SEQUENCE [LARGE SCALE GENOMIC DNA]</scope>
</reference>
<keyword evidence="4 12" id="KW-0812">Transmembrane</keyword>
<dbReference type="GO" id="GO:0005886">
    <property type="term" value="C:plasma membrane"/>
    <property type="evidence" value="ECO:0007669"/>
    <property type="project" value="TreeGrafter"/>
</dbReference>
<dbReference type="InterPro" id="IPR017927">
    <property type="entry name" value="FAD-bd_FR_type"/>
</dbReference>
<dbReference type="PANTHER" id="PTHR32361">
    <property type="entry name" value="FERRIC/CUPRIC REDUCTASE TRANSMEMBRANE COMPONENT"/>
    <property type="match status" value="1"/>
</dbReference>
<feature type="domain" description="FAD-binding FR-type" evidence="14">
    <location>
        <begin position="443"/>
        <end position="612"/>
    </location>
</feature>
<evidence type="ECO:0000256" key="7">
    <source>
        <dbReference type="ARBA" id="ARBA00023002"/>
    </source>
</evidence>
<evidence type="ECO:0000256" key="8">
    <source>
        <dbReference type="ARBA" id="ARBA00023065"/>
    </source>
</evidence>
<dbReference type="GO" id="GO:0006826">
    <property type="term" value="P:iron ion transport"/>
    <property type="evidence" value="ECO:0007669"/>
    <property type="project" value="TreeGrafter"/>
</dbReference>
<dbReference type="Pfam" id="PF08030">
    <property type="entry name" value="NAD_binding_6"/>
    <property type="match status" value="1"/>
</dbReference>
<comment type="caution">
    <text evidence="15">The sequence shown here is derived from an EMBL/GenBank/DDBJ whole genome shotgun (WGS) entry which is preliminary data.</text>
</comment>
<evidence type="ECO:0000256" key="13">
    <source>
        <dbReference type="SAM" id="SignalP"/>
    </source>
</evidence>
<evidence type="ECO:0000256" key="10">
    <source>
        <dbReference type="ARBA" id="ARBA00023180"/>
    </source>
</evidence>
<keyword evidence="16" id="KW-1185">Reference proteome</keyword>
<reference evidence="16" key="1">
    <citation type="submission" date="2019-06" db="EMBL/GenBank/DDBJ databases">
        <authorList>
            <person name="Broberg M."/>
        </authorList>
    </citation>
    <scope>NUCLEOTIDE SEQUENCE [LARGE SCALE GENOMIC DNA]</scope>
</reference>
<dbReference type="GO" id="GO:0015677">
    <property type="term" value="P:copper ion import"/>
    <property type="evidence" value="ECO:0007669"/>
    <property type="project" value="TreeGrafter"/>
</dbReference>
<accession>A0A9N9ZI71</accession>
<dbReference type="AlphaFoldDB" id="A0A9N9ZI71"/>
<dbReference type="Proteomes" id="UP000775872">
    <property type="component" value="Unassembled WGS sequence"/>
</dbReference>
<dbReference type="SUPFAM" id="SSF52343">
    <property type="entry name" value="Ferredoxin reductase-like, C-terminal NADP-linked domain"/>
    <property type="match status" value="1"/>
</dbReference>
<evidence type="ECO:0000259" key="14">
    <source>
        <dbReference type="PROSITE" id="PS51384"/>
    </source>
</evidence>
<keyword evidence="3" id="KW-0813">Transport</keyword>
<feature type="region of interest" description="Disordered" evidence="11">
    <location>
        <begin position="519"/>
        <end position="563"/>
    </location>
</feature>
<keyword evidence="8" id="KW-0406">Ion transport</keyword>
<organism evidence="15 16">
    <name type="scientific">Clonostachys solani</name>
    <dbReference type="NCBI Taxonomy" id="160281"/>
    <lineage>
        <taxon>Eukaryota</taxon>
        <taxon>Fungi</taxon>
        <taxon>Dikarya</taxon>
        <taxon>Ascomycota</taxon>
        <taxon>Pezizomycotina</taxon>
        <taxon>Sordariomycetes</taxon>
        <taxon>Hypocreomycetidae</taxon>
        <taxon>Hypocreales</taxon>
        <taxon>Bionectriaceae</taxon>
        <taxon>Clonostachys</taxon>
    </lineage>
</organism>
<dbReference type="InterPro" id="IPR039261">
    <property type="entry name" value="FNR_nucleotide-bd"/>
</dbReference>
<feature type="signal peptide" evidence="13">
    <location>
        <begin position="1"/>
        <end position="42"/>
    </location>
</feature>
<evidence type="ECO:0000313" key="16">
    <source>
        <dbReference type="Proteomes" id="UP000775872"/>
    </source>
</evidence>
<feature type="chain" id="PRO_5040418198" description="FAD-binding FR-type domain-containing protein" evidence="13">
    <location>
        <begin position="43"/>
        <end position="788"/>
    </location>
</feature>
<feature type="transmembrane region" description="Helical" evidence="12">
    <location>
        <begin position="302"/>
        <end position="320"/>
    </location>
</feature>
<sequence length="788" mass="87942">MRLRKQTHQSIWPSPRPPPSLRTWLAISSILAIALFSSPVDAALPTAPADRPNNPRCAQACMATMRMVQFTDEDPSLGFQGRVCGGSRLRTSYYLCMRTYCTPSEGDDGADEVKKTCREVLAGEEVPGMESVAGYTDEGVENLPKFGRMGFEGADGKLDMVVVPDATFFGLWFDTLEASHYINGNHHAYGWAMGFFWAGVVAVGMINKAIGLCMRSDRFSMPAESAPWRLVKRTIGLPATFGVRHAQSYGIWATVPPRIESITIALFVLLNIVLSVIGYTFFPGNMYYPNVRDQVLRWVADRTGIISFANFPLIWLFGMRNNLILWLTGWDFATFNNFHRWVARVATVQAIIHSILYTMLIFYTGGWRYFLAWWTQLFWWTGEIATIALSALMGFSFYWLRRKQYEFFLFMHIVLSIVVLVTMLGHVSIFEGEYDALVWVPVIIWILDRVMRTGRILVFNARFWNTRAQATFNDVTNMVRLEVPCSTSAYKAKPGTYYFLMVLNSYQFWESHPFTVATTTSHDGGEKDDDNMGEGAPLLENSDDESPDAPNTPSATGTMTPSISASGDTMTFLIRPYDSFTARLRDAAAAAWPKPATVRVAVEGPYGHTQPLHRFDHVLFIVGGSGVVVPLSYLHRLREETPRPKTVHIHWTVREPALAEEVLRRDFAEALGGEGDQLRLDVYLTSSGANEVQTLMGGRSAGSSRRAVAGGAEGEEAEDKVVQYHHGRADVRRVMVGECENATGSSLAVISCGPSAMQDGARQAVVQAMGVPANSSLRIEYFEESFTW</sequence>
<gene>
    <name evidence="15" type="ORF">CSOL1703_00006008</name>
</gene>
<dbReference type="SFLD" id="SFLDG01168">
    <property type="entry name" value="Ferric_reductase_subgroup_(FRE"/>
    <property type="match status" value="1"/>
</dbReference>
<dbReference type="InterPro" id="IPR051410">
    <property type="entry name" value="Ferric/Cupric_Reductase"/>
</dbReference>
<dbReference type="InterPro" id="IPR013121">
    <property type="entry name" value="Fe_red_NAD-bd_6"/>
</dbReference>
<proteinExistence type="inferred from homology"/>
<evidence type="ECO:0000256" key="1">
    <source>
        <dbReference type="ARBA" id="ARBA00004141"/>
    </source>
</evidence>
<keyword evidence="5" id="KW-0249">Electron transport</keyword>
<dbReference type="InterPro" id="IPR013130">
    <property type="entry name" value="Fe3_Rdtase_TM_dom"/>
</dbReference>
<feature type="transmembrane region" description="Helical" evidence="12">
    <location>
        <begin position="188"/>
        <end position="210"/>
    </location>
</feature>
<keyword evidence="13" id="KW-0732">Signal</keyword>
<evidence type="ECO:0000256" key="12">
    <source>
        <dbReference type="SAM" id="Phobius"/>
    </source>
</evidence>
<evidence type="ECO:0000256" key="5">
    <source>
        <dbReference type="ARBA" id="ARBA00022982"/>
    </source>
</evidence>
<evidence type="ECO:0000256" key="2">
    <source>
        <dbReference type="ARBA" id="ARBA00006278"/>
    </source>
</evidence>
<dbReference type="CDD" id="cd06186">
    <property type="entry name" value="NOX_Duox_like_FAD_NADP"/>
    <property type="match status" value="1"/>
</dbReference>
<dbReference type="Pfam" id="PF08022">
    <property type="entry name" value="FAD_binding_8"/>
    <property type="match status" value="1"/>
</dbReference>
<keyword evidence="6 12" id="KW-1133">Transmembrane helix</keyword>
<feature type="compositionally biased region" description="Polar residues" evidence="11">
    <location>
        <begin position="549"/>
        <end position="563"/>
    </location>
</feature>
<dbReference type="GO" id="GO:0006879">
    <property type="term" value="P:intracellular iron ion homeostasis"/>
    <property type="evidence" value="ECO:0007669"/>
    <property type="project" value="TreeGrafter"/>
</dbReference>
<keyword evidence="9 12" id="KW-0472">Membrane</keyword>
<dbReference type="PROSITE" id="PS51384">
    <property type="entry name" value="FAD_FR"/>
    <property type="match status" value="1"/>
</dbReference>
<evidence type="ECO:0000256" key="6">
    <source>
        <dbReference type="ARBA" id="ARBA00022989"/>
    </source>
</evidence>
<dbReference type="EMBL" id="CABFOC020000063">
    <property type="protein sequence ID" value="CAH0056074.1"/>
    <property type="molecule type" value="Genomic_DNA"/>
</dbReference>
<evidence type="ECO:0000313" key="15">
    <source>
        <dbReference type="EMBL" id="CAH0056074.1"/>
    </source>
</evidence>
<comment type="subcellular location">
    <subcellularLocation>
        <location evidence="1">Membrane</location>
        <topology evidence="1">Multi-pass membrane protein</topology>
    </subcellularLocation>
</comment>
<comment type="similarity">
    <text evidence="2">Belongs to the ferric reductase (FRE) family.</text>
</comment>
<dbReference type="Pfam" id="PF01794">
    <property type="entry name" value="Ferric_reduct"/>
    <property type="match status" value="1"/>
</dbReference>
<dbReference type="PANTHER" id="PTHR32361:SF9">
    <property type="entry name" value="FERRIC REDUCTASE TRANSMEMBRANE COMPONENT 3-RELATED"/>
    <property type="match status" value="1"/>
</dbReference>
<protein>
    <recommendedName>
        <fullName evidence="14">FAD-binding FR-type domain-containing protein</fullName>
    </recommendedName>
</protein>
<name>A0A9N9ZI71_9HYPO</name>
<dbReference type="SFLD" id="SFLDS00052">
    <property type="entry name" value="Ferric_Reductase_Domain"/>
    <property type="match status" value="1"/>
</dbReference>
<evidence type="ECO:0000256" key="9">
    <source>
        <dbReference type="ARBA" id="ARBA00023136"/>
    </source>
</evidence>
<feature type="transmembrane region" description="Helical" evidence="12">
    <location>
        <begin position="262"/>
        <end position="282"/>
    </location>
</feature>
<evidence type="ECO:0000256" key="3">
    <source>
        <dbReference type="ARBA" id="ARBA00022448"/>
    </source>
</evidence>
<evidence type="ECO:0000256" key="11">
    <source>
        <dbReference type="SAM" id="MobiDB-lite"/>
    </source>
</evidence>
<feature type="transmembrane region" description="Helical" evidence="12">
    <location>
        <begin position="377"/>
        <end position="400"/>
    </location>
</feature>
<dbReference type="OrthoDB" id="167398at2759"/>
<keyword evidence="7" id="KW-0560">Oxidoreductase</keyword>
<evidence type="ECO:0000256" key="4">
    <source>
        <dbReference type="ARBA" id="ARBA00022692"/>
    </source>
</evidence>
<keyword evidence="10" id="KW-0325">Glycoprotein</keyword>
<dbReference type="InterPro" id="IPR013112">
    <property type="entry name" value="FAD-bd_8"/>
</dbReference>